<proteinExistence type="predicted"/>
<dbReference type="VEuPathDB" id="VectorBase:BGLAX_029973"/>
<evidence type="ECO:0000313" key="2">
    <source>
        <dbReference type="EnsemblMetazoa" id="BGLB040085-PA"/>
    </source>
</evidence>
<dbReference type="OrthoDB" id="6128279at2759"/>
<feature type="region of interest" description="Disordered" evidence="1">
    <location>
        <begin position="28"/>
        <end position="47"/>
    </location>
</feature>
<evidence type="ECO:0000256" key="1">
    <source>
        <dbReference type="SAM" id="MobiDB-lite"/>
    </source>
</evidence>
<evidence type="ECO:0000313" key="3">
    <source>
        <dbReference type="Proteomes" id="UP000076420"/>
    </source>
</evidence>
<gene>
    <name evidence="2" type="primary">106075242</name>
</gene>
<dbReference type="Proteomes" id="UP000076420">
    <property type="component" value="Unassembled WGS sequence"/>
</dbReference>
<protein>
    <submittedName>
        <fullName evidence="2">Uncharacterized protein</fullName>
    </submittedName>
</protein>
<accession>A0A2C9M9R8</accession>
<sequence>MEFTGPYFCFMGAGNGTIYQNVNMTNTRKRSHDQMDPQEELSMPSGNKTIRMDGNGMFIQNGAKTVRMDANGMTIQNGNKVTRMNGNGMFTVNGTNLVQMNGSGMMPREVFCLMDLRCSHFSVAVFSEAICNFVVAFKGFRKPYLGSGWHILLHHIEVFQSAWYGG</sequence>
<dbReference type="VEuPathDB" id="VectorBase:BGLB040085"/>
<dbReference type="KEGG" id="bgt:106075242"/>
<dbReference type="EnsemblMetazoa" id="BGLB040085-RA">
    <property type="protein sequence ID" value="BGLB040085-PA"/>
    <property type="gene ID" value="BGLB040085"/>
</dbReference>
<reference evidence="2" key="1">
    <citation type="submission" date="2020-05" db="UniProtKB">
        <authorList>
            <consortium name="EnsemblMetazoa"/>
        </authorList>
    </citation>
    <scope>IDENTIFICATION</scope>
    <source>
        <strain evidence="2">BB02</strain>
    </source>
</reference>
<dbReference type="AlphaFoldDB" id="A0A2C9M9R8"/>
<organism evidence="2 3">
    <name type="scientific">Biomphalaria glabrata</name>
    <name type="common">Bloodfluke planorb</name>
    <name type="synonym">Freshwater snail</name>
    <dbReference type="NCBI Taxonomy" id="6526"/>
    <lineage>
        <taxon>Eukaryota</taxon>
        <taxon>Metazoa</taxon>
        <taxon>Spiralia</taxon>
        <taxon>Lophotrochozoa</taxon>
        <taxon>Mollusca</taxon>
        <taxon>Gastropoda</taxon>
        <taxon>Heterobranchia</taxon>
        <taxon>Euthyneura</taxon>
        <taxon>Panpulmonata</taxon>
        <taxon>Hygrophila</taxon>
        <taxon>Lymnaeoidea</taxon>
        <taxon>Planorbidae</taxon>
        <taxon>Biomphalaria</taxon>
    </lineage>
</organism>
<name>A0A2C9M9R8_BIOGL</name>